<dbReference type="InterPro" id="IPR011010">
    <property type="entry name" value="DNA_brk_join_enz"/>
</dbReference>
<sequence>MPFKENVVITDLITPAARSPHVGRHVLIWLEQVKAASLSELDNFGDEGTVEQVMKVWVKLSLLISRRRPEIAISSLLKHVLPNIGSQPLKTLNRLRLNRLYNILIADGKKEEARRVFALTKQFLAWAEMQGYLDHSPIASMKKRDVAGRATPPRNRQLTDAEIWVFWHGLDNWALSEQARWALRLCLVSARRPDEIVQAQKSEFDLQLGLWMQGTRNKSQREHVLPITPLMRQCIEALLNAADPDSPWLVPAPRDPQQPLSKGALNQALRRMIRAPRGLGLEPFTPRDLRRTARSKLSALDTPNDVARKIMNHALEGIDRVYDTHDYLSQMRSAMKTFSEAIEQIIECESYHLLRHRYDGETLTLSNLSIMAMSR</sequence>
<protein>
    <submittedName>
        <fullName evidence="6">Site-specific integrase</fullName>
    </submittedName>
</protein>
<comment type="caution">
    <text evidence="6">The sequence shown here is derived from an EMBL/GenBank/DDBJ whole genome shotgun (WGS) entry which is preliminary data.</text>
</comment>
<keyword evidence="3" id="KW-0238">DNA-binding</keyword>
<comment type="similarity">
    <text evidence="1">Belongs to the 'phage' integrase family.</text>
</comment>
<evidence type="ECO:0000313" key="7">
    <source>
        <dbReference type="Proteomes" id="UP000324255"/>
    </source>
</evidence>
<dbReference type="InterPro" id="IPR053876">
    <property type="entry name" value="Phage_int_M"/>
</dbReference>
<gene>
    <name evidence="6" type="ORF">F3I20_06760</name>
</gene>
<proteinExistence type="inferred from homology"/>
<accession>A0AB34CKW7</accession>
<dbReference type="InterPro" id="IPR050808">
    <property type="entry name" value="Phage_Integrase"/>
</dbReference>
<dbReference type="PANTHER" id="PTHR30629:SF2">
    <property type="entry name" value="PROPHAGE INTEGRASE INTS-RELATED"/>
    <property type="match status" value="1"/>
</dbReference>
<dbReference type="Proteomes" id="UP000324255">
    <property type="component" value="Unassembled WGS sequence"/>
</dbReference>
<dbReference type="CDD" id="cd00801">
    <property type="entry name" value="INT_P4_C"/>
    <property type="match status" value="1"/>
</dbReference>
<keyword evidence="4" id="KW-0233">DNA recombination</keyword>
<dbReference type="Gene3D" id="1.10.150.130">
    <property type="match status" value="1"/>
</dbReference>
<organism evidence="6 7">
    <name type="scientific">Candidatus Pantoea gossypiicola</name>
    <dbReference type="NCBI Taxonomy" id="2608008"/>
    <lineage>
        <taxon>Bacteria</taxon>
        <taxon>Pseudomonadati</taxon>
        <taxon>Pseudomonadota</taxon>
        <taxon>Gammaproteobacteria</taxon>
        <taxon>Enterobacterales</taxon>
        <taxon>Erwiniaceae</taxon>
        <taxon>Pantoea</taxon>
    </lineage>
</organism>
<dbReference type="GO" id="GO:0015074">
    <property type="term" value="P:DNA integration"/>
    <property type="evidence" value="ECO:0007669"/>
    <property type="project" value="UniProtKB-KW"/>
</dbReference>
<keyword evidence="7" id="KW-1185">Reference proteome</keyword>
<evidence type="ECO:0000256" key="3">
    <source>
        <dbReference type="ARBA" id="ARBA00023125"/>
    </source>
</evidence>
<feature type="domain" description="Tyr recombinase" evidence="5">
    <location>
        <begin position="153"/>
        <end position="336"/>
    </location>
</feature>
<keyword evidence="2" id="KW-0229">DNA integration</keyword>
<dbReference type="EMBL" id="VWVM01000004">
    <property type="protein sequence ID" value="KAA6126758.1"/>
    <property type="molecule type" value="Genomic_DNA"/>
</dbReference>
<dbReference type="GO" id="GO:0003677">
    <property type="term" value="F:DNA binding"/>
    <property type="evidence" value="ECO:0007669"/>
    <property type="project" value="UniProtKB-KW"/>
</dbReference>
<dbReference type="PANTHER" id="PTHR30629">
    <property type="entry name" value="PROPHAGE INTEGRASE"/>
    <property type="match status" value="1"/>
</dbReference>
<dbReference type="RefSeq" id="WP_150037417.1">
    <property type="nucleotide sequence ID" value="NZ_VWVM01000004.1"/>
</dbReference>
<reference evidence="6 7" key="1">
    <citation type="submission" date="2019-09" db="EMBL/GenBank/DDBJ databases">
        <title>Genomic diversity of phyloplane-associated Pantoea species in Pakistan cotton crop.</title>
        <authorList>
            <person name="Tufail M.R."/>
            <person name="Cook D.R."/>
        </authorList>
    </citation>
    <scope>NUCLEOTIDE SEQUENCE [LARGE SCALE GENOMIC DNA]</scope>
    <source>
        <strain evidence="6 7">B_8</strain>
    </source>
</reference>
<evidence type="ECO:0000313" key="6">
    <source>
        <dbReference type="EMBL" id="KAA6126758.1"/>
    </source>
</evidence>
<dbReference type="AlphaFoldDB" id="A0AB34CKW7"/>
<dbReference type="InterPro" id="IPR013762">
    <property type="entry name" value="Integrase-like_cat_sf"/>
</dbReference>
<evidence type="ECO:0000259" key="5">
    <source>
        <dbReference type="PROSITE" id="PS51898"/>
    </source>
</evidence>
<dbReference type="InterPro" id="IPR002104">
    <property type="entry name" value="Integrase_catalytic"/>
</dbReference>
<dbReference type="Pfam" id="PF22022">
    <property type="entry name" value="Phage_int_M"/>
    <property type="match status" value="1"/>
</dbReference>
<dbReference type="Pfam" id="PF00589">
    <property type="entry name" value="Phage_integrase"/>
    <property type="match status" value="1"/>
</dbReference>
<dbReference type="GO" id="GO:0006310">
    <property type="term" value="P:DNA recombination"/>
    <property type="evidence" value="ECO:0007669"/>
    <property type="project" value="UniProtKB-KW"/>
</dbReference>
<evidence type="ECO:0000256" key="1">
    <source>
        <dbReference type="ARBA" id="ARBA00008857"/>
    </source>
</evidence>
<dbReference type="InterPro" id="IPR010998">
    <property type="entry name" value="Integrase_recombinase_N"/>
</dbReference>
<dbReference type="SUPFAM" id="SSF56349">
    <property type="entry name" value="DNA breaking-rejoining enzymes"/>
    <property type="match status" value="1"/>
</dbReference>
<dbReference type="Gene3D" id="1.10.443.10">
    <property type="entry name" value="Intergrase catalytic core"/>
    <property type="match status" value="1"/>
</dbReference>
<evidence type="ECO:0000256" key="2">
    <source>
        <dbReference type="ARBA" id="ARBA00022908"/>
    </source>
</evidence>
<dbReference type="PROSITE" id="PS51898">
    <property type="entry name" value="TYR_RECOMBINASE"/>
    <property type="match status" value="1"/>
</dbReference>
<evidence type="ECO:0000256" key="4">
    <source>
        <dbReference type="ARBA" id="ARBA00023172"/>
    </source>
</evidence>
<name>A0AB34CKW7_9GAMM</name>